<sequence>MKVCLAMLKFMAVFIIVILANFNPGCKDPHEYQPLFDSLYPPPAAPNPISPENDTVIWYGQWDPYPNNLDLVWSSVDGTEYYELQVSTSTDFTGVTSENVYDTVYTYQIETGGHRYWRLRAYAREWEWYTDWTETWHFTTWYSP</sequence>
<dbReference type="EMBL" id="LJUJ01000012">
    <property type="protein sequence ID" value="KPK63462.1"/>
    <property type="molecule type" value="Genomic_DNA"/>
</dbReference>
<keyword evidence="1" id="KW-0732">Signal</keyword>
<protein>
    <recommendedName>
        <fullName evidence="4">Fibronectin type-III domain-containing protein</fullName>
    </recommendedName>
</protein>
<evidence type="ECO:0000313" key="2">
    <source>
        <dbReference type="EMBL" id="KPK63462.1"/>
    </source>
</evidence>
<dbReference type="Proteomes" id="UP000051373">
    <property type="component" value="Unassembled WGS sequence"/>
</dbReference>
<feature type="chain" id="PRO_5006646416" description="Fibronectin type-III domain-containing protein" evidence="1">
    <location>
        <begin position="21"/>
        <end position="144"/>
    </location>
</feature>
<organism evidence="2 3">
    <name type="scientific">candidate division WOR_3 bacterium SM23_42</name>
    <dbReference type="NCBI Taxonomy" id="1703779"/>
    <lineage>
        <taxon>Bacteria</taxon>
        <taxon>Bacteria division WOR-3</taxon>
    </lineage>
</organism>
<accession>A0A0S8FRU9</accession>
<comment type="caution">
    <text evidence="2">The sequence shown here is derived from an EMBL/GenBank/DDBJ whole genome shotgun (WGS) entry which is preliminary data.</text>
</comment>
<evidence type="ECO:0008006" key="4">
    <source>
        <dbReference type="Google" id="ProtNLM"/>
    </source>
</evidence>
<dbReference type="Gene3D" id="2.60.40.10">
    <property type="entry name" value="Immunoglobulins"/>
    <property type="match status" value="1"/>
</dbReference>
<name>A0A0S8FRU9_UNCW3</name>
<feature type="signal peptide" evidence="1">
    <location>
        <begin position="1"/>
        <end position="20"/>
    </location>
</feature>
<gene>
    <name evidence="2" type="ORF">AMJ83_06705</name>
</gene>
<proteinExistence type="predicted"/>
<dbReference type="AlphaFoldDB" id="A0A0S8FRU9"/>
<dbReference type="STRING" id="1703779.AMJ83_06705"/>
<evidence type="ECO:0000313" key="3">
    <source>
        <dbReference type="Proteomes" id="UP000051373"/>
    </source>
</evidence>
<reference evidence="2 3" key="1">
    <citation type="journal article" date="2015" name="Microbiome">
        <title>Genomic resolution of linkages in carbon, nitrogen, and sulfur cycling among widespread estuary sediment bacteria.</title>
        <authorList>
            <person name="Baker B.J."/>
            <person name="Lazar C.S."/>
            <person name="Teske A.P."/>
            <person name="Dick G.J."/>
        </authorList>
    </citation>
    <scope>NUCLEOTIDE SEQUENCE [LARGE SCALE GENOMIC DNA]</scope>
    <source>
        <strain evidence="2">SM23_42</strain>
    </source>
</reference>
<evidence type="ECO:0000256" key="1">
    <source>
        <dbReference type="SAM" id="SignalP"/>
    </source>
</evidence>
<dbReference type="InterPro" id="IPR013783">
    <property type="entry name" value="Ig-like_fold"/>
</dbReference>